<evidence type="ECO:0000313" key="10">
    <source>
        <dbReference type="Proteomes" id="UP000246077"/>
    </source>
</evidence>
<gene>
    <name evidence="9" type="ORF">DKG75_00470</name>
</gene>
<keyword evidence="2" id="KW-0902">Two-component regulatory system</keyword>
<dbReference type="RefSeq" id="WP_109920089.1">
    <property type="nucleotide sequence ID" value="NZ_QGLF01000001.1"/>
</dbReference>
<keyword evidence="10" id="KW-1185">Reference proteome</keyword>
<dbReference type="OrthoDB" id="5292887at2"/>
<evidence type="ECO:0000256" key="3">
    <source>
        <dbReference type="ARBA" id="ARBA00023015"/>
    </source>
</evidence>
<dbReference type="PROSITE" id="PS50043">
    <property type="entry name" value="HTH_LUXR_2"/>
    <property type="match status" value="1"/>
</dbReference>
<dbReference type="Gene3D" id="3.40.50.2300">
    <property type="match status" value="1"/>
</dbReference>
<dbReference type="PROSITE" id="PS50110">
    <property type="entry name" value="RESPONSE_REGULATORY"/>
    <property type="match status" value="1"/>
</dbReference>
<dbReference type="AlphaFoldDB" id="A0A317E9U0"/>
<dbReference type="InterPro" id="IPR000792">
    <property type="entry name" value="Tscrpt_reg_LuxR_C"/>
</dbReference>
<dbReference type="Gene3D" id="1.10.10.10">
    <property type="entry name" value="Winged helix-like DNA-binding domain superfamily/Winged helix DNA-binding domain"/>
    <property type="match status" value="1"/>
</dbReference>
<dbReference type="SMART" id="SM00421">
    <property type="entry name" value="HTH_LUXR"/>
    <property type="match status" value="1"/>
</dbReference>
<evidence type="ECO:0000259" key="7">
    <source>
        <dbReference type="PROSITE" id="PS50043"/>
    </source>
</evidence>
<dbReference type="FunFam" id="1.10.10.10:FF:000153">
    <property type="entry name" value="LuxR family transcriptional regulator"/>
    <property type="match status" value="1"/>
</dbReference>
<dbReference type="EMBL" id="QGLF01000001">
    <property type="protein sequence ID" value="PWR23084.1"/>
    <property type="molecule type" value="Genomic_DNA"/>
</dbReference>
<dbReference type="GO" id="GO:0000156">
    <property type="term" value="F:phosphorelay response regulator activity"/>
    <property type="evidence" value="ECO:0007669"/>
    <property type="project" value="TreeGrafter"/>
</dbReference>
<keyword evidence="4 9" id="KW-0238">DNA-binding</keyword>
<keyword evidence="3" id="KW-0805">Transcription regulation</keyword>
<dbReference type="SUPFAM" id="SSF52172">
    <property type="entry name" value="CheY-like"/>
    <property type="match status" value="1"/>
</dbReference>
<evidence type="ECO:0000256" key="4">
    <source>
        <dbReference type="ARBA" id="ARBA00023125"/>
    </source>
</evidence>
<evidence type="ECO:0000256" key="2">
    <source>
        <dbReference type="ARBA" id="ARBA00023012"/>
    </source>
</evidence>
<evidence type="ECO:0000256" key="5">
    <source>
        <dbReference type="ARBA" id="ARBA00023163"/>
    </source>
</evidence>
<dbReference type="InterPro" id="IPR039420">
    <property type="entry name" value="WalR-like"/>
</dbReference>
<keyword evidence="1 6" id="KW-0597">Phosphoprotein</keyword>
<keyword evidence="5" id="KW-0804">Transcription</keyword>
<dbReference type="GO" id="GO:0032993">
    <property type="term" value="C:protein-DNA complex"/>
    <property type="evidence" value="ECO:0007669"/>
    <property type="project" value="TreeGrafter"/>
</dbReference>
<dbReference type="InterPro" id="IPR011006">
    <property type="entry name" value="CheY-like_superfamily"/>
</dbReference>
<dbReference type="PRINTS" id="PR00038">
    <property type="entry name" value="HTHLUXR"/>
</dbReference>
<dbReference type="Pfam" id="PF00072">
    <property type="entry name" value="Response_reg"/>
    <property type="match status" value="1"/>
</dbReference>
<dbReference type="PANTHER" id="PTHR48111:SF1">
    <property type="entry name" value="TWO-COMPONENT RESPONSE REGULATOR ORR33"/>
    <property type="match status" value="1"/>
</dbReference>
<dbReference type="InterPro" id="IPR001789">
    <property type="entry name" value="Sig_transdc_resp-reg_receiver"/>
</dbReference>
<dbReference type="GO" id="GO:0006355">
    <property type="term" value="P:regulation of DNA-templated transcription"/>
    <property type="evidence" value="ECO:0007669"/>
    <property type="project" value="InterPro"/>
</dbReference>
<comment type="caution">
    <text evidence="9">The sequence shown here is derived from an EMBL/GenBank/DDBJ whole genome shotgun (WGS) entry which is preliminary data.</text>
</comment>
<dbReference type="SUPFAM" id="SSF46894">
    <property type="entry name" value="C-terminal effector domain of the bipartite response regulators"/>
    <property type="match status" value="1"/>
</dbReference>
<sequence length="300" mass="31920">MTARDIVLVVDDSPGTLGMLTDAIEEAGLTVLVAVAGQAALSLVEKITPDVILLDAVMPGMNGFETCRHLKRIPAIAHVPVIFMTGLSETEHIVSGFAAGGVDYVTKPIAPDELVARIRVHLANARLTQSARAALDATGRYLLGVDPAGRILWSTPQAARLLSADGGAGRLSAEAVHWVAQLAAGDNAPPRFTPPAIAGRKLQFGFVGRTGAQELLLQLAELDQPAQEIVLRDKLGLTAREGEVLMWLARGKSNRDIAEILGLSPRTVNKHLETIYDKLGVENRTAAAMLALRTLEGDRN</sequence>
<dbReference type="Pfam" id="PF00196">
    <property type="entry name" value="GerE"/>
    <property type="match status" value="1"/>
</dbReference>
<protein>
    <submittedName>
        <fullName evidence="9">DNA-binding response regulator</fullName>
    </submittedName>
</protein>
<proteinExistence type="predicted"/>
<evidence type="ECO:0000259" key="8">
    <source>
        <dbReference type="PROSITE" id="PS50110"/>
    </source>
</evidence>
<accession>A0A317E9U0</accession>
<evidence type="ECO:0000313" key="9">
    <source>
        <dbReference type="EMBL" id="PWR23084.1"/>
    </source>
</evidence>
<reference evidence="10" key="1">
    <citation type="submission" date="2018-05" db="EMBL/GenBank/DDBJ databases">
        <title>Zavarzinia sp. HR-AS.</title>
        <authorList>
            <person name="Lee Y."/>
            <person name="Jeon C.O."/>
        </authorList>
    </citation>
    <scope>NUCLEOTIDE SEQUENCE [LARGE SCALE GENOMIC DNA]</scope>
    <source>
        <strain evidence="10">DSM 1231</strain>
    </source>
</reference>
<dbReference type="InterPro" id="IPR036388">
    <property type="entry name" value="WH-like_DNA-bd_sf"/>
</dbReference>
<dbReference type="SMART" id="SM00448">
    <property type="entry name" value="REC"/>
    <property type="match status" value="1"/>
</dbReference>
<organism evidence="9 10">
    <name type="scientific">Zavarzinia compransoris</name>
    <dbReference type="NCBI Taxonomy" id="1264899"/>
    <lineage>
        <taxon>Bacteria</taxon>
        <taxon>Pseudomonadati</taxon>
        <taxon>Pseudomonadota</taxon>
        <taxon>Alphaproteobacteria</taxon>
        <taxon>Rhodospirillales</taxon>
        <taxon>Zavarziniaceae</taxon>
        <taxon>Zavarzinia</taxon>
    </lineage>
</organism>
<feature type="modified residue" description="4-aspartylphosphate" evidence="6">
    <location>
        <position position="55"/>
    </location>
</feature>
<dbReference type="Proteomes" id="UP000246077">
    <property type="component" value="Unassembled WGS sequence"/>
</dbReference>
<dbReference type="GO" id="GO:0000976">
    <property type="term" value="F:transcription cis-regulatory region binding"/>
    <property type="evidence" value="ECO:0007669"/>
    <property type="project" value="TreeGrafter"/>
</dbReference>
<dbReference type="GO" id="GO:0005829">
    <property type="term" value="C:cytosol"/>
    <property type="evidence" value="ECO:0007669"/>
    <property type="project" value="TreeGrafter"/>
</dbReference>
<dbReference type="InterPro" id="IPR016032">
    <property type="entry name" value="Sig_transdc_resp-reg_C-effctor"/>
</dbReference>
<feature type="domain" description="Response regulatory" evidence="8">
    <location>
        <begin position="6"/>
        <end position="122"/>
    </location>
</feature>
<dbReference type="CDD" id="cd06170">
    <property type="entry name" value="LuxR_C_like"/>
    <property type="match status" value="1"/>
</dbReference>
<name>A0A317E9U0_9PROT</name>
<evidence type="ECO:0000256" key="1">
    <source>
        <dbReference type="ARBA" id="ARBA00022553"/>
    </source>
</evidence>
<evidence type="ECO:0000256" key="6">
    <source>
        <dbReference type="PROSITE-ProRule" id="PRU00169"/>
    </source>
</evidence>
<dbReference type="PANTHER" id="PTHR48111">
    <property type="entry name" value="REGULATOR OF RPOS"/>
    <property type="match status" value="1"/>
</dbReference>
<feature type="domain" description="HTH luxR-type" evidence="7">
    <location>
        <begin position="230"/>
        <end position="295"/>
    </location>
</feature>